<organism evidence="9 10">
    <name type="scientific">Paramecium sonneborni</name>
    <dbReference type="NCBI Taxonomy" id="65129"/>
    <lineage>
        <taxon>Eukaryota</taxon>
        <taxon>Sar</taxon>
        <taxon>Alveolata</taxon>
        <taxon>Ciliophora</taxon>
        <taxon>Intramacronucleata</taxon>
        <taxon>Oligohymenophorea</taxon>
        <taxon>Peniculida</taxon>
        <taxon>Parameciidae</taxon>
        <taxon>Paramecium</taxon>
    </lineage>
</organism>
<evidence type="ECO:0000256" key="6">
    <source>
        <dbReference type="PROSITE-ProRule" id="PRU10141"/>
    </source>
</evidence>
<comment type="caution">
    <text evidence="9">The sequence shown here is derived from an EMBL/GenBank/DDBJ whole genome shotgun (WGS) entry which is preliminary data.</text>
</comment>
<dbReference type="SMART" id="SM00220">
    <property type="entry name" value="S_TKc"/>
    <property type="match status" value="1"/>
</dbReference>
<feature type="domain" description="Protein kinase" evidence="7">
    <location>
        <begin position="9"/>
        <end position="264"/>
    </location>
</feature>
<feature type="domain" description="EF-hand" evidence="8">
    <location>
        <begin position="419"/>
        <end position="454"/>
    </location>
</feature>
<dbReference type="FunFam" id="3.30.200.20:FF:000660">
    <property type="entry name" value="Uncharacterized protein"/>
    <property type="match status" value="1"/>
</dbReference>
<dbReference type="InterPro" id="IPR017441">
    <property type="entry name" value="Protein_kinase_ATP_BS"/>
</dbReference>
<dbReference type="PANTHER" id="PTHR24348">
    <property type="entry name" value="SERINE/THREONINE-PROTEIN KINASE UNC-51-RELATED"/>
    <property type="match status" value="1"/>
</dbReference>
<proteinExistence type="inferred from homology"/>
<dbReference type="GO" id="GO:0000045">
    <property type="term" value="P:autophagosome assembly"/>
    <property type="evidence" value="ECO:0007669"/>
    <property type="project" value="TreeGrafter"/>
</dbReference>
<dbReference type="InterPro" id="IPR002048">
    <property type="entry name" value="EF_hand_dom"/>
</dbReference>
<dbReference type="GO" id="GO:0005829">
    <property type="term" value="C:cytosol"/>
    <property type="evidence" value="ECO:0007669"/>
    <property type="project" value="TreeGrafter"/>
</dbReference>
<evidence type="ECO:0000313" key="10">
    <source>
        <dbReference type="Proteomes" id="UP000692954"/>
    </source>
</evidence>
<dbReference type="PROSITE" id="PS00108">
    <property type="entry name" value="PROTEIN_KINASE_ST"/>
    <property type="match status" value="1"/>
</dbReference>
<dbReference type="SMART" id="SM00054">
    <property type="entry name" value="EFh"/>
    <property type="match status" value="4"/>
</dbReference>
<evidence type="ECO:0000259" key="7">
    <source>
        <dbReference type="PROSITE" id="PS50011"/>
    </source>
</evidence>
<dbReference type="GO" id="GO:0016020">
    <property type="term" value="C:membrane"/>
    <property type="evidence" value="ECO:0007669"/>
    <property type="project" value="TreeGrafter"/>
</dbReference>
<dbReference type="FunFam" id="1.10.510.10:FF:000737">
    <property type="entry name" value="Protein kinase, putative"/>
    <property type="match status" value="1"/>
</dbReference>
<dbReference type="EMBL" id="CAJJDN010000013">
    <property type="protein sequence ID" value="CAD8059172.1"/>
    <property type="molecule type" value="Genomic_DNA"/>
</dbReference>
<feature type="binding site" evidence="6">
    <location>
        <position position="38"/>
    </location>
    <ligand>
        <name>ATP</name>
        <dbReference type="ChEBI" id="CHEBI:30616"/>
    </ligand>
</feature>
<reference evidence="9" key="1">
    <citation type="submission" date="2021-01" db="EMBL/GenBank/DDBJ databases">
        <authorList>
            <consortium name="Genoscope - CEA"/>
            <person name="William W."/>
        </authorList>
    </citation>
    <scope>NUCLEOTIDE SEQUENCE</scope>
</reference>
<evidence type="ECO:0000256" key="2">
    <source>
        <dbReference type="ARBA" id="ARBA00022741"/>
    </source>
</evidence>
<dbReference type="AlphaFoldDB" id="A0A8S1L1C2"/>
<keyword evidence="3" id="KW-0418">Kinase</keyword>
<comment type="similarity">
    <text evidence="5">Belongs to the protein kinase superfamily. Ser/Thr protein kinase family. CDPK subfamily.</text>
</comment>
<dbReference type="PANTHER" id="PTHR24348:SF22">
    <property type="entry name" value="NON-SPECIFIC SERINE_THREONINE PROTEIN KINASE"/>
    <property type="match status" value="1"/>
</dbReference>
<dbReference type="Pfam" id="PF13499">
    <property type="entry name" value="EF-hand_7"/>
    <property type="match status" value="2"/>
</dbReference>
<dbReference type="InterPro" id="IPR000719">
    <property type="entry name" value="Prot_kinase_dom"/>
</dbReference>
<evidence type="ECO:0008006" key="11">
    <source>
        <dbReference type="Google" id="ProtNLM"/>
    </source>
</evidence>
<dbReference type="PROSITE" id="PS50222">
    <property type="entry name" value="EF_HAND_2"/>
    <property type="match status" value="4"/>
</dbReference>
<dbReference type="GO" id="GO:0004674">
    <property type="term" value="F:protein serine/threonine kinase activity"/>
    <property type="evidence" value="ECO:0007669"/>
    <property type="project" value="InterPro"/>
</dbReference>
<dbReference type="PROSITE" id="PS00107">
    <property type="entry name" value="PROTEIN_KINASE_ATP"/>
    <property type="match status" value="1"/>
</dbReference>
<gene>
    <name evidence="9" type="ORF">PSON_ATCC_30995.1.T0130090</name>
</gene>
<accession>A0A8S1L1C2</accession>
<keyword evidence="1" id="KW-0808">Transferase</keyword>
<feature type="domain" description="EF-hand" evidence="8">
    <location>
        <begin position="383"/>
        <end position="418"/>
    </location>
</feature>
<keyword evidence="2 6" id="KW-0547">Nucleotide-binding</keyword>
<dbReference type="InterPro" id="IPR045269">
    <property type="entry name" value="Atg1-like"/>
</dbReference>
<dbReference type="PROSITE" id="PS50011">
    <property type="entry name" value="PROTEIN_KINASE_DOM"/>
    <property type="match status" value="1"/>
</dbReference>
<evidence type="ECO:0000259" key="8">
    <source>
        <dbReference type="PROSITE" id="PS50222"/>
    </source>
</evidence>
<sequence>MKKIDNYKYDNKDYLGKGSFGKVYKGIMIDRNKEVAIKIMNMSQFQDKSMLISLETEITVMKQFRHEHIVELIDVFGDDKYTYMIIELCDGDLRKYIKQKGGVLQEAEALGVLRQFMSGCQEMIKKGYIHRDIKPENVLYKDNCFKIADFGFATKADTSSNVKIFRQSVGTPLYMAPQLLERHSYTAKSDIWSIGIMAYEMVYGKQPWPCRDIPSYALNIKIQPLKFPVDIRVSDEYQDFIKQCLKKEEKDRISWENLFNHVILNQIERNYNLENRLDQECQRILAQIQKIVQNKGLDVFDQFQKYDQDSGGSLDFQEFFSFLIQLDPRLTGKEIKLLFDKMDINQDKSIGYEEFKRFFFDYDYVKEDFAERIIIDLREIIRANKLKVEEIFQKYDKDQMGDLDFEEFSLMIKEIAKDIKEEDIQAIFDKFDTNNDRNINIDEFKDKLIVKNDYQKNKIKDDLIQNFIKELRRIVFENKVEVELIFKNFAKSMREEMNQIEFSKLCSVIDRRLKPYEREQIFKYLNLNDRDGITFDEFSQIFK</sequence>
<dbReference type="GO" id="GO:0005509">
    <property type="term" value="F:calcium ion binding"/>
    <property type="evidence" value="ECO:0007669"/>
    <property type="project" value="InterPro"/>
</dbReference>
<keyword evidence="4 6" id="KW-0067">ATP-binding</keyword>
<evidence type="ECO:0000256" key="5">
    <source>
        <dbReference type="ARBA" id="ARBA00024334"/>
    </source>
</evidence>
<evidence type="ECO:0000256" key="4">
    <source>
        <dbReference type="ARBA" id="ARBA00022840"/>
    </source>
</evidence>
<evidence type="ECO:0000256" key="3">
    <source>
        <dbReference type="ARBA" id="ARBA00022777"/>
    </source>
</evidence>
<dbReference type="GO" id="GO:0005776">
    <property type="term" value="C:autophagosome"/>
    <property type="evidence" value="ECO:0007669"/>
    <property type="project" value="TreeGrafter"/>
</dbReference>
<feature type="domain" description="EF-hand" evidence="8">
    <location>
        <begin position="330"/>
        <end position="365"/>
    </location>
</feature>
<dbReference type="PROSITE" id="PS00018">
    <property type="entry name" value="EF_HAND_1"/>
    <property type="match status" value="3"/>
</dbReference>
<dbReference type="CDD" id="cd00051">
    <property type="entry name" value="EFh"/>
    <property type="match status" value="1"/>
</dbReference>
<dbReference type="GO" id="GO:0005524">
    <property type="term" value="F:ATP binding"/>
    <property type="evidence" value="ECO:0007669"/>
    <property type="project" value="UniProtKB-UniRule"/>
</dbReference>
<dbReference type="InterPro" id="IPR008271">
    <property type="entry name" value="Ser/Thr_kinase_AS"/>
</dbReference>
<protein>
    <recommendedName>
        <fullName evidence="11">Calcium-dependent protein kinase</fullName>
    </recommendedName>
</protein>
<dbReference type="GO" id="GO:0000407">
    <property type="term" value="C:phagophore assembly site"/>
    <property type="evidence" value="ECO:0007669"/>
    <property type="project" value="TreeGrafter"/>
</dbReference>
<dbReference type="Pfam" id="PF00069">
    <property type="entry name" value="Pkinase"/>
    <property type="match status" value="1"/>
</dbReference>
<dbReference type="Proteomes" id="UP000692954">
    <property type="component" value="Unassembled WGS sequence"/>
</dbReference>
<keyword evidence="10" id="KW-1185">Reference proteome</keyword>
<evidence type="ECO:0000256" key="1">
    <source>
        <dbReference type="ARBA" id="ARBA00022679"/>
    </source>
</evidence>
<evidence type="ECO:0000313" key="9">
    <source>
        <dbReference type="EMBL" id="CAD8059172.1"/>
    </source>
</evidence>
<name>A0A8S1L1C2_9CILI</name>
<dbReference type="GO" id="GO:0010506">
    <property type="term" value="P:regulation of autophagy"/>
    <property type="evidence" value="ECO:0007669"/>
    <property type="project" value="InterPro"/>
</dbReference>
<feature type="domain" description="EF-hand" evidence="8">
    <location>
        <begin position="294"/>
        <end position="329"/>
    </location>
</feature>
<dbReference type="InterPro" id="IPR018247">
    <property type="entry name" value="EF_Hand_1_Ca_BS"/>
</dbReference>
<dbReference type="OrthoDB" id="40902at2759"/>